<dbReference type="InterPro" id="IPR029045">
    <property type="entry name" value="ClpP/crotonase-like_dom_sf"/>
</dbReference>
<dbReference type="Proteomes" id="UP000283474">
    <property type="component" value="Chromosome"/>
</dbReference>
<organism evidence="2 3">
    <name type="scientific">Pollutimonas thiosulfatoxidans</name>
    <dbReference type="NCBI Taxonomy" id="2028345"/>
    <lineage>
        <taxon>Bacteria</taxon>
        <taxon>Pseudomonadati</taxon>
        <taxon>Pseudomonadota</taxon>
        <taxon>Betaproteobacteria</taxon>
        <taxon>Burkholderiales</taxon>
        <taxon>Alcaligenaceae</taxon>
        <taxon>Pollutimonas</taxon>
    </lineage>
</organism>
<dbReference type="SUPFAM" id="SSF52096">
    <property type="entry name" value="ClpP/crotonase"/>
    <property type="match status" value="2"/>
</dbReference>
<sequence>MTAAVSSNSSAEQTDNELIAELQFRRQQGQLMGGPAAIERQHAAGRMTVRERIAALIDADSFREVGSLAGTGKYDEHNQLVSVTPAPYVGGLAKIDGRPVALGGEDFTVRGGTTFGSARRKGGQGGFVEDLAHHYRIPLVNLIDGAGGSVTSLKRRGHSVFPGVHGFERSVGLLGTVPVVSAVLGTAAGGPAGRAILSHFSVMVRGISQVFAAGPPVVKRSLGQVIDKDALGGAKVAVDKAGTIHNAAASEAEAFEQIRRFLSFMPSNVWELPPVVQSADPQDRCDERLASIVPEKRTQAYNMHRLLRMVVDQDSDFEIQPTYGKSVITMLARLDGRPVGIIANNPMVYGGAMDVHSARKQIHFMELCDTFHIPLVFFVDVPGFMVGLKAEEEGTLREGMRAVYIAGNLRVPTITLVIRKCYGMAGMATCNKNDVDMKLAWPSAEWGSLPVEGGVAAAFRREIMAAPDPVAKEREMEAELKPYASPFRTAEAFAVEEIIDPRETRPVLCEWIALAEMRLRGDLGPKARSGVQP</sequence>
<name>A0A410GF27_9BURK</name>
<dbReference type="PANTHER" id="PTHR43842">
    <property type="entry name" value="PROPIONYL-COA CARBOXYLASE BETA CHAIN"/>
    <property type="match status" value="1"/>
</dbReference>
<dbReference type="Pfam" id="PF01039">
    <property type="entry name" value="Carboxyl_trans"/>
    <property type="match status" value="1"/>
</dbReference>
<dbReference type="PANTHER" id="PTHR43842:SF2">
    <property type="entry name" value="PROPIONYL-COA CARBOXYLASE BETA CHAIN, MITOCHONDRIAL"/>
    <property type="match status" value="1"/>
</dbReference>
<feature type="domain" description="CoA carboxyltransferase C-terminal" evidence="1">
    <location>
        <begin position="284"/>
        <end position="525"/>
    </location>
</feature>
<dbReference type="EMBL" id="CP022987">
    <property type="protein sequence ID" value="QAA94855.1"/>
    <property type="molecule type" value="Genomic_DNA"/>
</dbReference>
<dbReference type="InterPro" id="IPR051047">
    <property type="entry name" value="AccD/PCCB"/>
</dbReference>
<gene>
    <name evidence="2" type="ORF">CKA81_14100</name>
</gene>
<dbReference type="KEGG" id="pus:CKA81_14100"/>
<dbReference type="InterPro" id="IPR034733">
    <property type="entry name" value="AcCoA_carboxyl_beta"/>
</dbReference>
<dbReference type="Gene3D" id="3.90.226.10">
    <property type="entry name" value="2-enoyl-CoA Hydratase, Chain A, domain 1"/>
    <property type="match status" value="2"/>
</dbReference>
<keyword evidence="3" id="KW-1185">Reference proteome</keyword>
<proteinExistence type="predicted"/>
<evidence type="ECO:0000313" key="2">
    <source>
        <dbReference type="EMBL" id="QAA94855.1"/>
    </source>
</evidence>
<reference evidence="2 3" key="1">
    <citation type="submission" date="2017-08" db="EMBL/GenBank/DDBJ databases">
        <authorList>
            <person name="Park S.-J."/>
            <person name="Kim H."/>
        </authorList>
    </citation>
    <scope>NUCLEOTIDE SEQUENCE [LARGE SCALE GENOMIC DNA]</scope>
    <source>
        <strain evidence="3">ye3</strain>
    </source>
</reference>
<dbReference type="GO" id="GO:0004658">
    <property type="term" value="F:propionyl-CoA carboxylase activity"/>
    <property type="evidence" value="ECO:0007669"/>
    <property type="project" value="TreeGrafter"/>
</dbReference>
<dbReference type="InterPro" id="IPR011763">
    <property type="entry name" value="COA_CT_C"/>
</dbReference>
<accession>A0A410GF27</accession>
<evidence type="ECO:0000313" key="3">
    <source>
        <dbReference type="Proteomes" id="UP000283474"/>
    </source>
</evidence>
<dbReference type="OrthoDB" id="9803706at2"/>
<protein>
    <submittedName>
        <fullName evidence="2">Propionyl-CoA carboxylase</fullName>
    </submittedName>
</protein>
<dbReference type="AlphaFoldDB" id="A0A410GF27"/>
<evidence type="ECO:0000259" key="1">
    <source>
        <dbReference type="PROSITE" id="PS50989"/>
    </source>
</evidence>
<dbReference type="PROSITE" id="PS50989">
    <property type="entry name" value="COA_CT_CTER"/>
    <property type="match status" value="1"/>
</dbReference>